<evidence type="ECO:0000313" key="2">
    <source>
        <dbReference type="EMBL" id="EJK47132.1"/>
    </source>
</evidence>
<dbReference type="Proteomes" id="UP000266841">
    <property type="component" value="Unassembled WGS sequence"/>
</dbReference>
<dbReference type="PANTHER" id="PTHR47237">
    <property type="entry name" value="SLL0310 PROTEIN"/>
    <property type="match status" value="1"/>
</dbReference>
<dbReference type="PROSITE" id="PS51186">
    <property type="entry name" value="GNAT"/>
    <property type="match status" value="1"/>
</dbReference>
<accession>K0RKB5</accession>
<dbReference type="PANTHER" id="PTHR47237:SF1">
    <property type="entry name" value="SLL0310 PROTEIN"/>
    <property type="match status" value="1"/>
</dbReference>
<name>K0RKB5_THAOC</name>
<dbReference type="Gene3D" id="3.40.630.30">
    <property type="match status" value="1"/>
</dbReference>
<evidence type="ECO:0000259" key="1">
    <source>
        <dbReference type="PROSITE" id="PS51186"/>
    </source>
</evidence>
<protein>
    <recommendedName>
        <fullName evidence="1">N-acetyltransferase domain-containing protein</fullName>
    </recommendedName>
</protein>
<keyword evidence="3" id="KW-1185">Reference proteome</keyword>
<evidence type="ECO:0000313" key="3">
    <source>
        <dbReference type="Proteomes" id="UP000266841"/>
    </source>
</evidence>
<organism evidence="2 3">
    <name type="scientific">Thalassiosira oceanica</name>
    <name type="common">Marine diatom</name>
    <dbReference type="NCBI Taxonomy" id="159749"/>
    <lineage>
        <taxon>Eukaryota</taxon>
        <taxon>Sar</taxon>
        <taxon>Stramenopiles</taxon>
        <taxon>Ochrophyta</taxon>
        <taxon>Bacillariophyta</taxon>
        <taxon>Coscinodiscophyceae</taxon>
        <taxon>Thalassiosirophycidae</taxon>
        <taxon>Thalassiosirales</taxon>
        <taxon>Thalassiosiraceae</taxon>
        <taxon>Thalassiosira</taxon>
    </lineage>
</organism>
<sequence length="348" mass="37491">MMRLINHGSDQKSCCSFSRPSRHIFCPDCHDDDYGCLSPIIRRLVGPSDALPFLSSFSKLSEGTEMAGYKDPQWKFLLAGSDTEPHALLSSDGLLDGAVVKVNLDDSNFGLGMVLVDPKHRGKGYAKALIRSAMETKPGKDQRCVLAICTALGQPVYRKLGFQDSGTITSMSSTASDVLNSNPPRRPVDLSVMPGKECSQEQLDTLARLDGNATGRNRKGRIELLVKASYAEEDGSRSTVAFVGNKSAAVARQDCVGGPLIVGPVVGEEEDVPAMVWALVRKHFEGNEECAKDVIVQMMVVNHSSLVSMLEVEGMKLGGSLPSMTSDGESVYNKGDGSYWAMMHPSLG</sequence>
<comment type="caution">
    <text evidence="2">The sequence shown here is derived from an EMBL/GenBank/DDBJ whole genome shotgun (WGS) entry which is preliminary data.</text>
</comment>
<proteinExistence type="predicted"/>
<dbReference type="GO" id="GO:0016747">
    <property type="term" value="F:acyltransferase activity, transferring groups other than amino-acyl groups"/>
    <property type="evidence" value="ECO:0007669"/>
    <property type="project" value="InterPro"/>
</dbReference>
<dbReference type="OrthoDB" id="2832510at2759"/>
<dbReference type="Pfam" id="PF13508">
    <property type="entry name" value="Acetyltransf_7"/>
    <property type="match status" value="1"/>
</dbReference>
<dbReference type="CDD" id="cd04301">
    <property type="entry name" value="NAT_SF"/>
    <property type="match status" value="1"/>
</dbReference>
<dbReference type="InterPro" id="IPR052729">
    <property type="entry name" value="Acyl/Acetyltrans_Enzymes"/>
</dbReference>
<dbReference type="InterPro" id="IPR000182">
    <property type="entry name" value="GNAT_dom"/>
</dbReference>
<gene>
    <name evidence="2" type="ORF">THAOC_34172</name>
</gene>
<dbReference type="AlphaFoldDB" id="K0RKB5"/>
<dbReference type="EMBL" id="AGNL01047317">
    <property type="protein sequence ID" value="EJK47132.1"/>
    <property type="molecule type" value="Genomic_DNA"/>
</dbReference>
<feature type="domain" description="N-acetyltransferase" evidence="1">
    <location>
        <begin position="40"/>
        <end position="185"/>
    </location>
</feature>
<dbReference type="InterPro" id="IPR016181">
    <property type="entry name" value="Acyl_CoA_acyltransferase"/>
</dbReference>
<reference evidence="2 3" key="1">
    <citation type="journal article" date="2012" name="Genome Biol.">
        <title>Genome and low-iron response of an oceanic diatom adapted to chronic iron limitation.</title>
        <authorList>
            <person name="Lommer M."/>
            <person name="Specht M."/>
            <person name="Roy A.S."/>
            <person name="Kraemer L."/>
            <person name="Andreson R."/>
            <person name="Gutowska M.A."/>
            <person name="Wolf J."/>
            <person name="Bergner S.V."/>
            <person name="Schilhabel M.B."/>
            <person name="Klostermeier U.C."/>
            <person name="Beiko R.G."/>
            <person name="Rosenstiel P."/>
            <person name="Hippler M."/>
            <person name="Laroche J."/>
        </authorList>
    </citation>
    <scope>NUCLEOTIDE SEQUENCE [LARGE SCALE GENOMIC DNA]</scope>
    <source>
        <strain evidence="2 3">CCMP1005</strain>
    </source>
</reference>
<dbReference type="SUPFAM" id="SSF55729">
    <property type="entry name" value="Acyl-CoA N-acyltransferases (Nat)"/>
    <property type="match status" value="1"/>
</dbReference>